<dbReference type="GO" id="GO:0051083">
    <property type="term" value="P:'de novo' cotranslational protein folding"/>
    <property type="evidence" value="ECO:0007669"/>
    <property type="project" value="TreeGrafter"/>
</dbReference>
<keyword evidence="10" id="KW-1133">Transmembrane helix</keyword>
<dbReference type="SUPFAM" id="SSF48371">
    <property type="entry name" value="ARM repeat"/>
    <property type="match status" value="1"/>
</dbReference>
<feature type="transmembrane region" description="Helical" evidence="10">
    <location>
        <begin position="710"/>
        <end position="731"/>
    </location>
</feature>
<evidence type="ECO:0000256" key="5">
    <source>
        <dbReference type="ARBA" id="ARBA00018231"/>
    </source>
</evidence>
<feature type="transmembrane region" description="Helical" evidence="10">
    <location>
        <begin position="752"/>
        <end position="774"/>
    </location>
</feature>
<evidence type="ECO:0000259" key="12">
    <source>
        <dbReference type="Pfam" id="PF25320"/>
    </source>
</evidence>
<evidence type="ECO:0000313" key="13">
    <source>
        <dbReference type="EMBL" id="OWF49242.1"/>
    </source>
</evidence>
<evidence type="ECO:0000256" key="10">
    <source>
        <dbReference type="SAM" id="Phobius"/>
    </source>
</evidence>
<comment type="caution">
    <text evidence="13">The sequence shown here is derived from an EMBL/GenBank/DDBJ whole genome shotgun (WGS) entry which is preliminary data.</text>
</comment>
<keyword evidence="8" id="KW-0539">Nucleus</keyword>
<dbReference type="Pfam" id="PF25320">
    <property type="entry name" value="TELO2_ARM"/>
    <property type="match status" value="1"/>
</dbReference>
<sequence length="841" mass="96131">MRLFTSCFAFNRKCSLILTFSIMSDSRTEVRRFCKQIENIVTNPKGQHELQQALRDVNCLTLDLDLTAEVKLFQFSDIATAKCVFRQTFYCPFGCFLMNILSFDWIRLYFKYEEIKQNFDNYFLKANNSGTFIILSKCLADSRAGVKQNKCVKLLEEFLQRRCLDPVIVQYCKASIQSEEQFIVDKFIGALVSFPDQAANVLQTQNSDLFLPQQYIPLIGQTILASLEHACDRIRKGQDVSLQFVGQLCAKLSLSGFAELLWRTLMSRMMLEVQRDFIWSRVCERLITGIPDRGLDIVLRTVLRIIPWYGFVDKFLGDCILTKHRVEYLMCTKMLLLQYTDKSLVVHNILGYLASSHTRQPLLIKTMKGLLRVWGDGSALRHTSGEQHLYITKALLICCNHLAERDAQTHKDELLQLLLPGVQCHLGMSDHDTRCLGMLVAKTITQMIDPKGPRLDYELDENNESVKSLLTETTTPADPAITGCTHDDDLEPYDMSNDVKVTKVKRPKYLRDCMEGLICADDTERVDTCLEAAEGLIRALPDGLTEVCEKFAKILLHLSEKSSNLHFTKHRFSAMVALTVNAPVQSSKYLTYQFYERNYNLRQRMDILEVLAASAQELSHPSQSVPKPYSKDSALTPGPTQAPTPEDWHSVVQKRIESKTRRFVKGPSRPGPAPKINKFAGVAGQFFYPLMKHYDRRENTFDLIGEDSLILGRLIYTLGVIMYCAVNTMEAKRMGATLLEYVLVLRFHTDRIVCHAILFAVSMVILSVPAHVLLSDLQGEVMEMKSWLEDVAEKGIDKESRKLAVQCLMLMENVIRKNLEILFRTHLSLFERTPELFFVKR</sequence>
<dbReference type="FunFam" id="1.25.40.720:FF:000003">
    <property type="entry name" value="Telomere length regulation protein TEL2 homolog"/>
    <property type="match status" value="1"/>
</dbReference>
<evidence type="ECO:0000256" key="2">
    <source>
        <dbReference type="ARBA" id="ARBA00004370"/>
    </source>
</evidence>
<dbReference type="Gene3D" id="1.25.40.720">
    <property type="entry name" value="Telomere length regulation protein 2, C-terminal domain"/>
    <property type="match status" value="2"/>
</dbReference>
<dbReference type="FunFam" id="1.25.40.720:FF:000001">
    <property type="entry name" value="Telomere length regulation protein TEL2"/>
    <property type="match status" value="1"/>
</dbReference>
<reference evidence="13 14" key="1">
    <citation type="journal article" date="2017" name="Nat. Ecol. Evol.">
        <title>Scallop genome provides insights into evolution of bilaterian karyotype and development.</title>
        <authorList>
            <person name="Wang S."/>
            <person name="Zhang J."/>
            <person name="Jiao W."/>
            <person name="Li J."/>
            <person name="Xun X."/>
            <person name="Sun Y."/>
            <person name="Guo X."/>
            <person name="Huan P."/>
            <person name="Dong B."/>
            <person name="Zhang L."/>
            <person name="Hu X."/>
            <person name="Sun X."/>
            <person name="Wang J."/>
            <person name="Zhao C."/>
            <person name="Wang Y."/>
            <person name="Wang D."/>
            <person name="Huang X."/>
            <person name="Wang R."/>
            <person name="Lv J."/>
            <person name="Li Y."/>
            <person name="Zhang Z."/>
            <person name="Liu B."/>
            <person name="Lu W."/>
            <person name="Hui Y."/>
            <person name="Liang J."/>
            <person name="Zhou Z."/>
            <person name="Hou R."/>
            <person name="Li X."/>
            <person name="Liu Y."/>
            <person name="Li H."/>
            <person name="Ning X."/>
            <person name="Lin Y."/>
            <person name="Zhao L."/>
            <person name="Xing Q."/>
            <person name="Dou J."/>
            <person name="Li Y."/>
            <person name="Mao J."/>
            <person name="Guo H."/>
            <person name="Dou H."/>
            <person name="Li T."/>
            <person name="Mu C."/>
            <person name="Jiang W."/>
            <person name="Fu Q."/>
            <person name="Fu X."/>
            <person name="Miao Y."/>
            <person name="Liu J."/>
            <person name="Yu Q."/>
            <person name="Li R."/>
            <person name="Liao H."/>
            <person name="Li X."/>
            <person name="Kong Y."/>
            <person name="Jiang Z."/>
            <person name="Chourrout D."/>
            <person name="Li R."/>
            <person name="Bao Z."/>
        </authorList>
    </citation>
    <scope>NUCLEOTIDE SEQUENCE [LARGE SCALE GENOMIC DNA]</scope>
    <source>
        <strain evidence="13 14">PY_sf001</strain>
    </source>
</reference>
<dbReference type="GO" id="GO:0051879">
    <property type="term" value="F:Hsp90 protein binding"/>
    <property type="evidence" value="ECO:0007669"/>
    <property type="project" value="TreeGrafter"/>
</dbReference>
<dbReference type="InterPro" id="IPR051970">
    <property type="entry name" value="TEL2_Regulation"/>
</dbReference>
<keyword evidence="6" id="KW-0963">Cytoplasm</keyword>
<accession>A0A210QKK2</accession>
<name>A0A210QKK2_MIZYE</name>
<keyword evidence="14" id="KW-1185">Reference proteome</keyword>
<protein>
    <recommendedName>
        <fullName evidence="5">Telomere length regulation protein TEL2 homolog</fullName>
    </recommendedName>
</protein>
<evidence type="ECO:0000256" key="3">
    <source>
        <dbReference type="ARBA" id="ARBA00004496"/>
    </source>
</evidence>
<dbReference type="InterPro" id="IPR019337">
    <property type="entry name" value="Telomere_length_regulation_dom"/>
</dbReference>
<dbReference type="InterPro" id="IPR057348">
    <property type="entry name" value="TELO2_ARM"/>
</dbReference>
<dbReference type="PANTHER" id="PTHR15830">
    <property type="entry name" value="TELOMERE LENGTH REGULATION PROTEIN TEL2 FAMILY MEMBER"/>
    <property type="match status" value="1"/>
</dbReference>
<feature type="domain" description="TELO2 ARM repeat" evidence="12">
    <location>
        <begin position="352"/>
        <end position="455"/>
    </location>
</feature>
<evidence type="ECO:0000256" key="4">
    <source>
        <dbReference type="ARBA" id="ARBA00006133"/>
    </source>
</evidence>
<proteinExistence type="inferred from homology"/>
<evidence type="ECO:0000256" key="8">
    <source>
        <dbReference type="ARBA" id="ARBA00023242"/>
    </source>
</evidence>
<evidence type="ECO:0000256" key="6">
    <source>
        <dbReference type="ARBA" id="ARBA00022490"/>
    </source>
</evidence>
<keyword evidence="10" id="KW-0812">Transmembrane</keyword>
<feature type="domain" description="Telomere length regulation protein conserved" evidence="11">
    <location>
        <begin position="507"/>
        <end position="615"/>
    </location>
</feature>
<evidence type="ECO:0000313" key="14">
    <source>
        <dbReference type="Proteomes" id="UP000242188"/>
    </source>
</evidence>
<dbReference type="EMBL" id="NEDP02003190">
    <property type="protein sequence ID" value="OWF49242.1"/>
    <property type="molecule type" value="Genomic_DNA"/>
</dbReference>
<dbReference type="STRING" id="6573.A0A210QKK2"/>
<dbReference type="Pfam" id="PF10193">
    <property type="entry name" value="Telomere_reg-2"/>
    <property type="match status" value="1"/>
</dbReference>
<dbReference type="InterPro" id="IPR016024">
    <property type="entry name" value="ARM-type_fold"/>
</dbReference>
<evidence type="ECO:0000256" key="7">
    <source>
        <dbReference type="ARBA" id="ARBA00023136"/>
    </source>
</evidence>
<feature type="region of interest" description="Disordered" evidence="9">
    <location>
        <begin position="619"/>
        <end position="648"/>
    </location>
</feature>
<dbReference type="GO" id="GO:0016020">
    <property type="term" value="C:membrane"/>
    <property type="evidence" value="ECO:0007669"/>
    <property type="project" value="UniProtKB-SubCell"/>
</dbReference>
<evidence type="ECO:0000256" key="1">
    <source>
        <dbReference type="ARBA" id="ARBA00004123"/>
    </source>
</evidence>
<comment type="similarity">
    <text evidence="4">Belongs to the TEL2 family.</text>
</comment>
<evidence type="ECO:0000256" key="9">
    <source>
        <dbReference type="SAM" id="MobiDB-lite"/>
    </source>
</evidence>
<dbReference type="GO" id="GO:0005829">
    <property type="term" value="C:cytosol"/>
    <property type="evidence" value="ECO:0007669"/>
    <property type="project" value="TreeGrafter"/>
</dbReference>
<keyword evidence="7 10" id="KW-0472">Membrane</keyword>
<dbReference type="PANTHER" id="PTHR15830:SF10">
    <property type="entry name" value="TELOMERE LENGTH REGULATION PROTEIN TEL2 HOMOLOG"/>
    <property type="match status" value="1"/>
</dbReference>
<evidence type="ECO:0000259" key="11">
    <source>
        <dbReference type="Pfam" id="PF10193"/>
    </source>
</evidence>
<dbReference type="InterPro" id="IPR038528">
    <property type="entry name" value="TEL2_C_sf"/>
</dbReference>
<dbReference type="GO" id="GO:0005634">
    <property type="term" value="C:nucleus"/>
    <property type="evidence" value="ECO:0007669"/>
    <property type="project" value="UniProtKB-SubCell"/>
</dbReference>
<organism evidence="13 14">
    <name type="scientific">Mizuhopecten yessoensis</name>
    <name type="common">Japanese scallop</name>
    <name type="synonym">Patinopecten yessoensis</name>
    <dbReference type="NCBI Taxonomy" id="6573"/>
    <lineage>
        <taxon>Eukaryota</taxon>
        <taxon>Metazoa</taxon>
        <taxon>Spiralia</taxon>
        <taxon>Lophotrochozoa</taxon>
        <taxon>Mollusca</taxon>
        <taxon>Bivalvia</taxon>
        <taxon>Autobranchia</taxon>
        <taxon>Pteriomorphia</taxon>
        <taxon>Pectinida</taxon>
        <taxon>Pectinoidea</taxon>
        <taxon>Pectinidae</taxon>
        <taxon>Mizuhopecten</taxon>
    </lineage>
</organism>
<comment type="subcellular location">
    <subcellularLocation>
        <location evidence="3">Cytoplasm</location>
    </subcellularLocation>
    <subcellularLocation>
        <location evidence="2">Membrane</location>
    </subcellularLocation>
    <subcellularLocation>
        <location evidence="1">Nucleus</location>
    </subcellularLocation>
</comment>
<gene>
    <name evidence="13" type="ORF">KP79_PYT05059</name>
</gene>
<dbReference type="OrthoDB" id="10258062at2759"/>
<dbReference type="GO" id="GO:0042162">
    <property type="term" value="F:telomeric DNA binding"/>
    <property type="evidence" value="ECO:0007669"/>
    <property type="project" value="TreeGrafter"/>
</dbReference>
<dbReference type="Proteomes" id="UP000242188">
    <property type="component" value="Unassembled WGS sequence"/>
</dbReference>
<dbReference type="AlphaFoldDB" id="A0A210QKK2"/>